<gene>
    <name evidence="6" type="primary">rpoE</name>
    <name evidence="9" type="ORF">J1TS3_14200</name>
</gene>
<dbReference type="Proteomes" id="UP000680279">
    <property type="component" value="Unassembled WGS sequence"/>
</dbReference>
<evidence type="ECO:0000256" key="5">
    <source>
        <dbReference type="ARBA" id="ARBA00023163"/>
    </source>
</evidence>
<reference evidence="9 10" key="1">
    <citation type="submission" date="2021-03" db="EMBL/GenBank/DDBJ databases">
        <title>Antimicrobial resistance genes in bacteria isolated from Japanese honey, and their potential for conferring macrolide and lincosamide resistance in the American foulbrood pathogen Paenibacillus larvae.</title>
        <authorList>
            <person name="Okamoto M."/>
            <person name="Kumagai M."/>
            <person name="Kanamori H."/>
            <person name="Takamatsu D."/>
        </authorList>
    </citation>
    <scope>NUCLEOTIDE SEQUENCE [LARGE SCALE GENOMIC DNA]</scope>
    <source>
        <strain evidence="9 10">J1TS3</strain>
    </source>
</reference>
<evidence type="ECO:0000256" key="1">
    <source>
        <dbReference type="ARBA" id="ARBA00009828"/>
    </source>
</evidence>
<comment type="subunit">
    <text evidence="6">RNAP is composed of a core of 2 alpha, a beta and a beta' subunits. The core is associated with a delta subunit and one of several sigma factors.</text>
</comment>
<feature type="domain" description="HTH HARE-type" evidence="8">
    <location>
        <begin position="18"/>
        <end position="85"/>
    </location>
</feature>
<keyword evidence="4 6" id="KW-0548">Nucleotidyltransferase</keyword>
<keyword evidence="2 6" id="KW-0240">DNA-directed RNA polymerase</keyword>
<evidence type="ECO:0000256" key="2">
    <source>
        <dbReference type="ARBA" id="ARBA00022478"/>
    </source>
</evidence>
<evidence type="ECO:0000259" key="8">
    <source>
        <dbReference type="PROSITE" id="PS51913"/>
    </source>
</evidence>
<evidence type="ECO:0000313" key="10">
    <source>
        <dbReference type="Proteomes" id="UP000680279"/>
    </source>
</evidence>
<dbReference type="EMBL" id="BOQT01000004">
    <property type="protein sequence ID" value="GIN20286.1"/>
    <property type="molecule type" value="Genomic_DNA"/>
</dbReference>
<feature type="region of interest" description="Disordered" evidence="7">
    <location>
        <begin position="141"/>
        <end position="186"/>
    </location>
</feature>
<evidence type="ECO:0000256" key="4">
    <source>
        <dbReference type="ARBA" id="ARBA00022695"/>
    </source>
</evidence>
<dbReference type="Gene3D" id="1.10.10.1250">
    <property type="entry name" value="RNA polymerase, subunit delta, N-terminal domain"/>
    <property type="match status" value="1"/>
</dbReference>
<comment type="function">
    <text evidence="6">Participates in both the initiation and recycling phases of transcription. In the presence of the delta subunit, RNAP displays an increased specificity of transcription, a decreased affinity for nucleic acids, and an increased efficiency of RNA synthesis because of enhanced recycling.</text>
</comment>
<name>A0ABQ4K5S6_9BACI</name>
<dbReference type="InterPro" id="IPR029757">
    <property type="entry name" value="RpoE"/>
</dbReference>
<evidence type="ECO:0000256" key="3">
    <source>
        <dbReference type="ARBA" id="ARBA00022679"/>
    </source>
</evidence>
<evidence type="ECO:0000313" key="9">
    <source>
        <dbReference type="EMBL" id="GIN20286.1"/>
    </source>
</evidence>
<dbReference type="NCBIfam" id="TIGR04567">
    <property type="entry name" value="RNAP_delt_lowGC"/>
    <property type="match status" value="1"/>
</dbReference>
<proteinExistence type="inferred from homology"/>
<dbReference type="InterPro" id="IPR007759">
    <property type="entry name" value="Asxl_HARE-HTH"/>
</dbReference>
<dbReference type="HAMAP" id="MF_00357">
    <property type="entry name" value="RNApol_bact_RpoE"/>
    <property type="match status" value="1"/>
</dbReference>
<sequence>MCRGLKLEQLSMDERKEMSFIEIAQSILEEKKQGMAFQELTAEIAKFLELSDEELRSRMLQFYTDLNVDGSFLALGDNQWGLREWYPFDQVDEEVIAPTPTKKKKKKSKAALEDDDLLLDIEDEELDFDDEIEDDIEEDESLEALREEEADFEDEDEDEELLDDDDYDLDDDEDELDLEEEEEEEE</sequence>
<organism evidence="9 10">
    <name type="scientific">Siminovitchia fordii</name>
    <dbReference type="NCBI Taxonomy" id="254759"/>
    <lineage>
        <taxon>Bacteria</taxon>
        <taxon>Bacillati</taxon>
        <taxon>Bacillota</taxon>
        <taxon>Bacilli</taxon>
        <taxon>Bacillales</taxon>
        <taxon>Bacillaceae</taxon>
        <taxon>Siminovitchia</taxon>
    </lineage>
</organism>
<evidence type="ECO:0000256" key="7">
    <source>
        <dbReference type="SAM" id="MobiDB-lite"/>
    </source>
</evidence>
<keyword evidence="5 6" id="KW-0804">Transcription</keyword>
<evidence type="ECO:0000256" key="6">
    <source>
        <dbReference type="HAMAP-Rule" id="MF_00357"/>
    </source>
</evidence>
<dbReference type="InterPro" id="IPR038087">
    <property type="entry name" value="RNAP_delta_N_dom_sf"/>
</dbReference>
<dbReference type="Pfam" id="PF05066">
    <property type="entry name" value="HARE-HTH"/>
    <property type="match status" value="1"/>
</dbReference>
<comment type="caution">
    <text evidence="9">The sequence shown here is derived from an EMBL/GenBank/DDBJ whole genome shotgun (WGS) entry which is preliminary data.</text>
</comment>
<accession>A0ABQ4K5S6</accession>
<keyword evidence="10" id="KW-1185">Reference proteome</keyword>
<protein>
    <recommendedName>
        <fullName evidence="6">Probable DNA-directed RNA polymerase subunit delta</fullName>
    </recommendedName>
    <alternativeName>
        <fullName evidence="6">RNAP delta factor</fullName>
    </alternativeName>
</protein>
<keyword evidence="3 6" id="KW-0808">Transferase</keyword>
<dbReference type="PROSITE" id="PS51913">
    <property type="entry name" value="HTH_HARE"/>
    <property type="match status" value="1"/>
</dbReference>
<comment type="similarity">
    <text evidence="1 6">Belongs to the RpoE family.</text>
</comment>